<keyword evidence="1" id="KW-0472">Membrane</keyword>
<dbReference type="EMBL" id="WTYV01000001">
    <property type="protein sequence ID" value="MXO70495.1"/>
    <property type="molecule type" value="Genomic_DNA"/>
</dbReference>
<comment type="caution">
    <text evidence="2">The sequence shown here is derived from an EMBL/GenBank/DDBJ whole genome shotgun (WGS) entry which is preliminary data.</text>
</comment>
<evidence type="ECO:0000313" key="3">
    <source>
        <dbReference type="Proteomes" id="UP000466966"/>
    </source>
</evidence>
<organism evidence="2 3">
    <name type="scientific">Alteraurantiacibacter buctensis</name>
    <dbReference type="NCBI Taxonomy" id="1503981"/>
    <lineage>
        <taxon>Bacteria</taxon>
        <taxon>Pseudomonadati</taxon>
        <taxon>Pseudomonadota</taxon>
        <taxon>Alphaproteobacteria</taxon>
        <taxon>Sphingomonadales</taxon>
        <taxon>Erythrobacteraceae</taxon>
        <taxon>Alteraurantiacibacter</taxon>
    </lineage>
</organism>
<dbReference type="Proteomes" id="UP000466966">
    <property type="component" value="Unassembled WGS sequence"/>
</dbReference>
<keyword evidence="1" id="KW-1133">Transmembrane helix</keyword>
<gene>
    <name evidence="2" type="ORF">GRI99_02470</name>
</gene>
<evidence type="ECO:0000256" key="1">
    <source>
        <dbReference type="SAM" id="Phobius"/>
    </source>
</evidence>
<dbReference type="RefSeq" id="WP_160770407.1">
    <property type="nucleotide sequence ID" value="NZ_WTYV01000001.1"/>
</dbReference>
<keyword evidence="1" id="KW-0812">Transmembrane</keyword>
<dbReference type="OrthoDB" id="7391761at2"/>
<sequence length="88" mass="9405">MALIVVFLCGIANFAAHRAVLESGHPLVAQMRRAAPWLRPPVTLGVEFLALLVALLLVSGGSPGWAWAYALYTLGSGWTAWAIMAGRM</sequence>
<dbReference type="AlphaFoldDB" id="A0A844YQ53"/>
<accession>A0A844YQ53</accession>
<evidence type="ECO:0000313" key="2">
    <source>
        <dbReference type="EMBL" id="MXO70495.1"/>
    </source>
</evidence>
<protein>
    <submittedName>
        <fullName evidence="2">Uncharacterized protein</fullName>
    </submittedName>
</protein>
<feature type="transmembrane region" description="Helical" evidence="1">
    <location>
        <begin position="66"/>
        <end position="84"/>
    </location>
</feature>
<name>A0A844YQ53_9SPHN</name>
<reference evidence="2 3" key="1">
    <citation type="submission" date="2019-12" db="EMBL/GenBank/DDBJ databases">
        <title>Genomic-based taxomic classification of the family Erythrobacteraceae.</title>
        <authorList>
            <person name="Xu L."/>
        </authorList>
    </citation>
    <scope>NUCLEOTIDE SEQUENCE [LARGE SCALE GENOMIC DNA]</scope>
    <source>
        <strain evidence="2 3">M0322</strain>
    </source>
</reference>
<proteinExistence type="predicted"/>
<keyword evidence="3" id="KW-1185">Reference proteome</keyword>
<feature type="transmembrane region" description="Helical" evidence="1">
    <location>
        <begin position="42"/>
        <end position="59"/>
    </location>
</feature>